<accession>A0A846MTH4</accession>
<evidence type="ECO:0000313" key="3">
    <source>
        <dbReference type="EMBL" id="NIK74527.1"/>
    </source>
</evidence>
<evidence type="ECO:0000256" key="2">
    <source>
        <dbReference type="HAMAP-Rule" id="MF_00003"/>
    </source>
</evidence>
<evidence type="ECO:0000313" key="4">
    <source>
        <dbReference type="Proteomes" id="UP000537126"/>
    </source>
</evidence>
<keyword evidence="2" id="KW-0963">Cytoplasm</keyword>
<sequence>MNTRRQRRVAHLIQEEVADIFQNDTKGILPKALITVTHTEVTADLSIAKIYLSIYATQDKKEVLADIQEQAKWIRHQLALRIGKQIRIMPELRFLLDDTLEQAEKIEKILKSIEIPPEDKDYGLDAYKKLDDLEGAKDEEE</sequence>
<comment type="function">
    <text evidence="2">One of several proteins that assist in the late maturation steps of the functional core of the 30S ribosomal subunit. Associates with free 30S ribosomal subunits (but not with 30S subunits that are part of 70S ribosomes or polysomes). Required for efficient processing of 16S rRNA. May interact with the 5'-terminal helix region of 16S rRNA.</text>
</comment>
<reference evidence="3 4" key="1">
    <citation type="submission" date="2020-03" db="EMBL/GenBank/DDBJ databases">
        <title>Genomic Encyclopedia of Type Strains, Phase IV (KMG-IV): sequencing the most valuable type-strain genomes for metagenomic binning, comparative biology and taxonomic classification.</title>
        <authorList>
            <person name="Goeker M."/>
        </authorList>
    </citation>
    <scope>NUCLEOTIDE SEQUENCE [LARGE SCALE GENOMIC DNA]</scope>
    <source>
        <strain evidence="3 4">DSM 5718</strain>
    </source>
</reference>
<dbReference type="Proteomes" id="UP000537126">
    <property type="component" value="Unassembled WGS sequence"/>
</dbReference>
<dbReference type="InterPro" id="IPR023799">
    <property type="entry name" value="RbfA_dom_sf"/>
</dbReference>
<organism evidence="3 4">
    <name type="scientific">Thermonema lapsum</name>
    <dbReference type="NCBI Taxonomy" id="28195"/>
    <lineage>
        <taxon>Bacteria</taxon>
        <taxon>Pseudomonadati</taxon>
        <taxon>Bacteroidota</taxon>
        <taxon>Cytophagia</taxon>
        <taxon>Cytophagales</taxon>
        <taxon>Thermonemataceae</taxon>
        <taxon>Thermonema</taxon>
    </lineage>
</organism>
<dbReference type="EMBL" id="JAASRN010000003">
    <property type="protein sequence ID" value="NIK74527.1"/>
    <property type="molecule type" value="Genomic_DNA"/>
</dbReference>
<name>A0A846MTH4_9BACT</name>
<dbReference type="NCBIfam" id="TIGR00082">
    <property type="entry name" value="rbfA"/>
    <property type="match status" value="1"/>
</dbReference>
<dbReference type="RefSeq" id="WP_166920378.1">
    <property type="nucleotide sequence ID" value="NZ_JAASRN010000003.1"/>
</dbReference>
<dbReference type="GO" id="GO:0030490">
    <property type="term" value="P:maturation of SSU-rRNA"/>
    <property type="evidence" value="ECO:0007669"/>
    <property type="project" value="UniProtKB-UniRule"/>
</dbReference>
<dbReference type="AlphaFoldDB" id="A0A846MTH4"/>
<evidence type="ECO:0000256" key="1">
    <source>
        <dbReference type="ARBA" id="ARBA00022517"/>
    </source>
</evidence>
<dbReference type="GO" id="GO:0043024">
    <property type="term" value="F:ribosomal small subunit binding"/>
    <property type="evidence" value="ECO:0007669"/>
    <property type="project" value="TreeGrafter"/>
</dbReference>
<dbReference type="HAMAP" id="MF_00003">
    <property type="entry name" value="RbfA"/>
    <property type="match status" value="1"/>
</dbReference>
<comment type="caution">
    <text evidence="3">The sequence shown here is derived from an EMBL/GenBank/DDBJ whole genome shotgun (WGS) entry which is preliminary data.</text>
</comment>
<dbReference type="InterPro" id="IPR000238">
    <property type="entry name" value="RbfA"/>
</dbReference>
<keyword evidence="1 2" id="KW-0690">Ribosome biogenesis</keyword>
<comment type="similarity">
    <text evidence="2">Belongs to the RbfA family.</text>
</comment>
<gene>
    <name evidence="2" type="primary">rbfA</name>
    <name evidence="3" type="ORF">FHS56_002052</name>
</gene>
<dbReference type="InterPro" id="IPR015946">
    <property type="entry name" value="KH_dom-like_a/b"/>
</dbReference>
<dbReference type="PANTHER" id="PTHR33515:SF1">
    <property type="entry name" value="RIBOSOME-BINDING FACTOR A, CHLOROPLASTIC-RELATED"/>
    <property type="match status" value="1"/>
</dbReference>
<comment type="subunit">
    <text evidence="2">Monomer. Binds 30S ribosomal subunits, but not 50S ribosomal subunits or 70S ribosomes.</text>
</comment>
<proteinExistence type="inferred from homology"/>
<dbReference type="Gene3D" id="3.30.300.20">
    <property type="match status" value="1"/>
</dbReference>
<comment type="subcellular location">
    <subcellularLocation>
        <location evidence="2">Cytoplasm</location>
    </subcellularLocation>
</comment>
<dbReference type="SUPFAM" id="SSF89919">
    <property type="entry name" value="Ribosome-binding factor A, RbfA"/>
    <property type="match status" value="1"/>
</dbReference>
<dbReference type="Pfam" id="PF02033">
    <property type="entry name" value="RBFA"/>
    <property type="match status" value="1"/>
</dbReference>
<dbReference type="PANTHER" id="PTHR33515">
    <property type="entry name" value="RIBOSOME-BINDING FACTOR A, CHLOROPLASTIC-RELATED"/>
    <property type="match status" value="1"/>
</dbReference>
<keyword evidence="4" id="KW-1185">Reference proteome</keyword>
<dbReference type="GO" id="GO:0005829">
    <property type="term" value="C:cytosol"/>
    <property type="evidence" value="ECO:0007669"/>
    <property type="project" value="TreeGrafter"/>
</dbReference>
<protein>
    <recommendedName>
        <fullName evidence="2">Ribosome-binding factor A</fullName>
    </recommendedName>
</protein>